<evidence type="ECO:0000256" key="3">
    <source>
        <dbReference type="ARBA" id="ARBA00022989"/>
    </source>
</evidence>
<protein>
    <recommendedName>
        <fullName evidence="7">Amino acid transporter transmembrane domain-containing protein</fullName>
    </recommendedName>
</protein>
<dbReference type="PANTHER" id="PTHR22950:SF349">
    <property type="entry name" value="AMINO ACID TRANSPORTER TRANSMEMBRANE DOMAIN-CONTAINING PROTEIN"/>
    <property type="match status" value="1"/>
</dbReference>
<reference evidence="8" key="1">
    <citation type="submission" date="2023-07" db="EMBL/GenBank/DDBJ databases">
        <title>Chromosome-level genome assembly of Artemia franciscana.</title>
        <authorList>
            <person name="Jo E."/>
        </authorList>
    </citation>
    <scope>NUCLEOTIDE SEQUENCE</scope>
    <source>
        <tissue evidence="8">Whole body</tissue>
    </source>
</reference>
<gene>
    <name evidence="8" type="ORF">QYM36_006290</name>
</gene>
<evidence type="ECO:0000313" key="8">
    <source>
        <dbReference type="EMBL" id="KAK2717463.1"/>
    </source>
</evidence>
<comment type="subcellular location">
    <subcellularLocation>
        <location evidence="1">Membrane</location>
        <topology evidence="1">Multi-pass membrane protein</topology>
    </subcellularLocation>
</comment>
<feature type="transmembrane region" description="Helical" evidence="6">
    <location>
        <begin position="286"/>
        <end position="310"/>
    </location>
</feature>
<feature type="transmembrane region" description="Helical" evidence="6">
    <location>
        <begin position="256"/>
        <end position="274"/>
    </location>
</feature>
<dbReference type="AlphaFoldDB" id="A0AA88L3G9"/>
<dbReference type="GO" id="GO:0005774">
    <property type="term" value="C:vacuolar membrane"/>
    <property type="evidence" value="ECO:0007669"/>
    <property type="project" value="TreeGrafter"/>
</dbReference>
<name>A0AA88L3G9_ARTSF</name>
<feature type="compositionally biased region" description="Low complexity" evidence="5">
    <location>
        <begin position="35"/>
        <end position="46"/>
    </location>
</feature>
<feature type="transmembrane region" description="Helical" evidence="6">
    <location>
        <begin position="400"/>
        <end position="420"/>
    </location>
</feature>
<accession>A0AA88L3G9</accession>
<feature type="domain" description="Amino acid transporter transmembrane" evidence="7">
    <location>
        <begin position="57"/>
        <end position="457"/>
    </location>
</feature>
<dbReference type="Proteomes" id="UP001187531">
    <property type="component" value="Unassembled WGS sequence"/>
</dbReference>
<sequence length="468" mass="51954">MRPEEELTEPLIEYDNLVDLKLRESALDMKKHESNSGQSSNSSDESCLLLDPHKPTHPTSNLDTLIHLLKGNIGTGILAMPDALKNAGLVLGTVALPILGLITTHCMHMLIDTAQLLRERFNTGPLGYADVVEAAFQAGPAPLKRFSTFARRILNIFLCITQLGFCCVYFVFVGTSNKQVCDRYLIDIDLHWHMAILLLPMIFLNLVRKLKYLAPISLFANFLQFGALAVIFVYLVKDLPDVSERKSFASWSTLPLYFGTAIYAFEGIGMVLPLQNNMKSPSDFGGCSGVLNTGMVIVTCLYTAVGFFGYLRYGDEVMGSITLNLPSGDLLAESVKLIMAAAIFLSYPLQLYVPVDLIWPQFKRRFDDESAEKFAELSLRTSLVILTFVFAMSIPNIGLFISLVGAVSSSFLALIFPPIVETLANWPSGGRFYWKFFKNFIILIFGIIGFLTGTYASLVAIRDHFRAT</sequence>
<evidence type="ECO:0000256" key="6">
    <source>
        <dbReference type="SAM" id="Phobius"/>
    </source>
</evidence>
<feature type="transmembrane region" description="Helical" evidence="6">
    <location>
        <begin position="153"/>
        <end position="172"/>
    </location>
</feature>
<evidence type="ECO:0000259" key="7">
    <source>
        <dbReference type="Pfam" id="PF01490"/>
    </source>
</evidence>
<dbReference type="PANTHER" id="PTHR22950">
    <property type="entry name" value="AMINO ACID TRANSPORTER"/>
    <property type="match status" value="1"/>
</dbReference>
<evidence type="ECO:0000256" key="1">
    <source>
        <dbReference type="ARBA" id="ARBA00004141"/>
    </source>
</evidence>
<evidence type="ECO:0000256" key="5">
    <source>
        <dbReference type="SAM" id="MobiDB-lite"/>
    </source>
</evidence>
<proteinExistence type="predicted"/>
<keyword evidence="3 6" id="KW-1133">Transmembrane helix</keyword>
<feature type="transmembrane region" description="Helical" evidence="6">
    <location>
        <begin position="89"/>
        <end position="111"/>
    </location>
</feature>
<organism evidence="8 9">
    <name type="scientific">Artemia franciscana</name>
    <name type="common">Brine shrimp</name>
    <name type="synonym">Artemia sanfranciscana</name>
    <dbReference type="NCBI Taxonomy" id="6661"/>
    <lineage>
        <taxon>Eukaryota</taxon>
        <taxon>Metazoa</taxon>
        <taxon>Ecdysozoa</taxon>
        <taxon>Arthropoda</taxon>
        <taxon>Crustacea</taxon>
        <taxon>Branchiopoda</taxon>
        <taxon>Anostraca</taxon>
        <taxon>Artemiidae</taxon>
        <taxon>Artemia</taxon>
    </lineage>
</organism>
<evidence type="ECO:0000256" key="4">
    <source>
        <dbReference type="ARBA" id="ARBA00023136"/>
    </source>
</evidence>
<keyword evidence="2 6" id="KW-0812">Transmembrane</keyword>
<comment type="caution">
    <text evidence="8">The sequence shown here is derived from an EMBL/GenBank/DDBJ whole genome shotgun (WGS) entry which is preliminary data.</text>
</comment>
<feature type="region of interest" description="Disordered" evidence="5">
    <location>
        <begin position="30"/>
        <end position="54"/>
    </location>
</feature>
<keyword evidence="9" id="KW-1185">Reference proteome</keyword>
<evidence type="ECO:0000256" key="2">
    <source>
        <dbReference type="ARBA" id="ARBA00022692"/>
    </source>
</evidence>
<dbReference type="EMBL" id="JAVRJZ010000010">
    <property type="protein sequence ID" value="KAK2717463.1"/>
    <property type="molecule type" value="Genomic_DNA"/>
</dbReference>
<evidence type="ECO:0000313" key="9">
    <source>
        <dbReference type="Proteomes" id="UP001187531"/>
    </source>
</evidence>
<feature type="transmembrane region" description="Helical" evidence="6">
    <location>
        <begin position="330"/>
        <end position="353"/>
    </location>
</feature>
<feature type="transmembrane region" description="Helical" evidence="6">
    <location>
        <begin position="184"/>
        <end position="206"/>
    </location>
</feature>
<keyword evidence="4 6" id="KW-0472">Membrane</keyword>
<dbReference type="Pfam" id="PF01490">
    <property type="entry name" value="Aa_trans"/>
    <property type="match status" value="1"/>
</dbReference>
<feature type="transmembrane region" description="Helical" evidence="6">
    <location>
        <begin position="440"/>
        <end position="461"/>
    </location>
</feature>
<dbReference type="InterPro" id="IPR013057">
    <property type="entry name" value="AA_transpt_TM"/>
</dbReference>
<dbReference type="GO" id="GO:0015179">
    <property type="term" value="F:L-amino acid transmembrane transporter activity"/>
    <property type="evidence" value="ECO:0007669"/>
    <property type="project" value="TreeGrafter"/>
</dbReference>
<feature type="transmembrane region" description="Helical" evidence="6">
    <location>
        <begin position="218"/>
        <end position="236"/>
    </location>
</feature>